<name>A0A1Z4BTQ7_9GAMM</name>
<dbReference type="EMBL" id="CP022129">
    <property type="protein sequence ID" value="ASF44706.1"/>
    <property type="molecule type" value="Genomic_DNA"/>
</dbReference>
<dbReference type="Gene3D" id="3.40.50.300">
    <property type="entry name" value="P-loop containing nucleotide triphosphate hydrolases"/>
    <property type="match status" value="1"/>
</dbReference>
<organism evidence="1 2">
    <name type="scientific">Methylovulum psychrotolerans</name>
    <dbReference type="NCBI Taxonomy" id="1704499"/>
    <lineage>
        <taxon>Bacteria</taxon>
        <taxon>Pseudomonadati</taxon>
        <taxon>Pseudomonadota</taxon>
        <taxon>Gammaproteobacteria</taxon>
        <taxon>Methylococcales</taxon>
        <taxon>Methylococcaceae</taxon>
        <taxon>Methylovulum</taxon>
    </lineage>
</organism>
<evidence type="ECO:0000313" key="1">
    <source>
        <dbReference type="EMBL" id="ASF44706.1"/>
    </source>
</evidence>
<dbReference type="InterPro" id="IPR014556">
    <property type="entry name" value="UCP029407"/>
</dbReference>
<dbReference type="OrthoDB" id="9179784at2"/>
<dbReference type="SUPFAM" id="SSF52540">
    <property type="entry name" value="P-loop containing nucleoside triphosphate hydrolases"/>
    <property type="match status" value="1"/>
</dbReference>
<proteinExistence type="predicted"/>
<evidence type="ECO:0000313" key="2">
    <source>
        <dbReference type="Proteomes" id="UP000197019"/>
    </source>
</evidence>
<keyword evidence="2" id="KW-1185">Reference proteome</keyword>
<dbReference type="KEGG" id="mpsy:CEK71_00745"/>
<gene>
    <name evidence="1" type="ORF">CEK71_00745</name>
</gene>
<sequence>MCKKKIALDKIVKLAADDALSEPTGAPARDLGAPCRNQQAILILGMHRSGTSVLTRVINLLGVDLADHLMTPNWDNEAGYWESFELAQIHDDLFALLGSAWDDLLPIDESWLASPIGNDYKAILGAYLLKQFSYSPCFAIKDPRMCRFIPLWLDVLKTLKVQVKVVIPYRHPVEVAKSLEKRDLFLWEKTFLVWLRHILAAEFHTRGLKRCFVNYGDLLQEPGQTMARISKQCAIAWPNSSPEVMAAALAAIEPTYYHQRMPATDAVFAGFSELIPRAYRAVGKLRLRSDNKQALAQLDAISECLCQADKLYQAIIIDKNNDIQYLFDAYNSDGEPSE</sequence>
<dbReference type="RefSeq" id="WP_088617589.1">
    <property type="nucleotide sequence ID" value="NZ_CP022129.1"/>
</dbReference>
<dbReference type="Proteomes" id="UP000197019">
    <property type="component" value="Chromosome"/>
</dbReference>
<evidence type="ECO:0008006" key="3">
    <source>
        <dbReference type="Google" id="ProtNLM"/>
    </source>
</evidence>
<protein>
    <recommendedName>
        <fullName evidence="3">Sulfotransferase family protein</fullName>
    </recommendedName>
</protein>
<accession>A0A1Z4BTQ7</accession>
<reference evidence="1 2" key="1">
    <citation type="submission" date="2017-06" db="EMBL/GenBank/DDBJ databases">
        <title>Genome Sequencing of the methanotroph Methylovulum psychrotolerants str. HV10-M2 isolated from a high-altitude environment.</title>
        <authorList>
            <person name="Mateos-Rivera A."/>
        </authorList>
    </citation>
    <scope>NUCLEOTIDE SEQUENCE [LARGE SCALE GENOMIC DNA]</scope>
    <source>
        <strain evidence="1 2">HV10_M2</strain>
    </source>
</reference>
<dbReference type="AlphaFoldDB" id="A0A1Z4BTQ7"/>
<dbReference type="InterPro" id="IPR027417">
    <property type="entry name" value="P-loop_NTPase"/>
</dbReference>
<dbReference type="PIRSF" id="PIRSF029407">
    <property type="entry name" value="UCP029407"/>
    <property type="match status" value="1"/>
</dbReference>